<evidence type="ECO:0000313" key="3">
    <source>
        <dbReference type="Proteomes" id="UP001066276"/>
    </source>
</evidence>
<dbReference type="Proteomes" id="UP001066276">
    <property type="component" value="Chromosome 1_2"/>
</dbReference>
<organism evidence="2 3">
    <name type="scientific">Pleurodeles waltl</name>
    <name type="common">Iberian ribbed newt</name>
    <dbReference type="NCBI Taxonomy" id="8319"/>
    <lineage>
        <taxon>Eukaryota</taxon>
        <taxon>Metazoa</taxon>
        <taxon>Chordata</taxon>
        <taxon>Craniata</taxon>
        <taxon>Vertebrata</taxon>
        <taxon>Euteleostomi</taxon>
        <taxon>Amphibia</taxon>
        <taxon>Batrachia</taxon>
        <taxon>Caudata</taxon>
        <taxon>Salamandroidea</taxon>
        <taxon>Salamandridae</taxon>
        <taxon>Pleurodelinae</taxon>
        <taxon>Pleurodeles</taxon>
    </lineage>
</organism>
<sequence>MAGYDDPAEELYYMDDTASLFDQDLVYALDAGVRHSVNQALVQAIQPIKHHLLGLVEQQAWAAPGSASTLEDPSFAAIPQPEKQLSNPHAADFQSLIRNMAREHDYNAGLHKKGKDVPPSSSSSSAPSSEQEDAPPRKRKKKAHHQEVPTPKVLTFELEDIVHPRSSLWLPPPEVADYVEAYIRHGFDKDIRSRLRSECPRPDFSSKVTETPELDPTLVTFLKKSAKDPKKGIDRAWRGCQDKLLDISGPLTKILELAFQAKESGDPIDPDILVGWAQRALCFLGNAN</sequence>
<dbReference type="EMBL" id="JANPWB010000002">
    <property type="protein sequence ID" value="KAJ1206270.1"/>
    <property type="molecule type" value="Genomic_DNA"/>
</dbReference>
<protein>
    <submittedName>
        <fullName evidence="2">Uncharacterized protein</fullName>
    </submittedName>
</protein>
<feature type="compositionally biased region" description="Low complexity" evidence="1">
    <location>
        <begin position="118"/>
        <end position="129"/>
    </location>
</feature>
<dbReference type="AlphaFoldDB" id="A0AAV7VX37"/>
<comment type="caution">
    <text evidence="2">The sequence shown here is derived from an EMBL/GenBank/DDBJ whole genome shotgun (WGS) entry which is preliminary data.</text>
</comment>
<reference evidence="2" key="1">
    <citation type="journal article" date="2022" name="bioRxiv">
        <title>Sequencing and chromosome-scale assembly of the giantPleurodeles waltlgenome.</title>
        <authorList>
            <person name="Brown T."/>
            <person name="Elewa A."/>
            <person name="Iarovenko S."/>
            <person name="Subramanian E."/>
            <person name="Araus A.J."/>
            <person name="Petzold A."/>
            <person name="Susuki M."/>
            <person name="Suzuki K.-i.T."/>
            <person name="Hayashi T."/>
            <person name="Toyoda A."/>
            <person name="Oliveira C."/>
            <person name="Osipova E."/>
            <person name="Leigh N.D."/>
            <person name="Simon A."/>
            <person name="Yun M.H."/>
        </authorList>
    </citation>
    <scope>NUCLEOTIDE SEQUENCE</scope>
    <source>
        <strain evidence="2">20211129_DDA</strain>
        <tissue evidence="2">Liver</tissue>
    </source>
</reference>
<keyword evidence="3" id="KW-1185">Reference proteome</keyword>
<evidence type="ECO:0000256" key="1">
    <source>
        <dbReference type="SAM" id="MobiDB-lite"/>
    </source>
</evidence>
<feature type="region of interest" description="Disordered" evidence="1">
    <location>
        <begin position="109"/>
        <end position="151"/>
    </location>
</feature>
<gene>
    <name evidence="2" type="ORF">NDU88_001679</name>
</gene>
<evidence type="ECO:0000313" key="2">
    <source>
        <dbReference type="EMBL" id="KAJ1206270.1"/>
    </source>
</evidence>
<proteinExistence type="predicted"/>
<name>A0AAV7VX37_PLEWA</name>
<accession>A0AAV7VX37</accession>